<dbReference type="PANTHER" id="PTHR43537">
    <property type="entry name" value="TRANSCRIPTIONAL REGULATOR, GNTR FAMILY"/>
    <property type="match status" value="1"/>
</dbReference>
<dbReference type="SMART" id="SM00895">
    <property type="entry name" value="FCD"/>
    <property type="match status" value="1"/>
</dbReference>
<dbReference type="PANTHER" id="PTHR43537:SF45">
    <property type="entry name" value="GNTR FAMILY REGULATORY PROTEIN"/>
    <property type="match status" value="1"/>
</dbReference>
<proteinExistence type="predicted"/>
<keyword evidence="1" id="KW-0805">Transcription regulation</keyword>
<keyword evidence="7" id="KW-1185">Reference proteome</keyword>
<dbReference type="InterPro" id="IPR036388">
    <property type="entry name" value="WH-like_DNA-bd_sf"/>
</dbReference>
<dbReference type="InterPro" id="IPR011711">
    <property type="entry name" value="GntR_C"/>
</dbReference>
<dbReference type="Gene3D" id="1.20.120.530">
    <property type="entry name" value="GntR ligand-binding domain-like"/>
    <property type="match status" value="1"/>
</dbReference>
<evidence type="ECO:0000259" key="5">
    <source>
        <dbReference type="PROSITE" id="PS50949"/>
    </source>
</evidence>
<name>A0ABP9QTU4_9PSEU</name>
<dbReference type="InterPro" id="IPR036390">
    <property type="entry name" value="WH_DNA-bd_sf"/>
</dbReference>
<dbReference type="EMBL" id="BAABJP010000037">
    <property type="protein sequence ID" value="GAA5167444.1"/>
    <property type="molecule type" value="Genomic_DNA"/>
</dbReference>
<accession>A0ABP9QTU4</accession>
<dbReference type="SUPFAM" id="SSF48008">
    <property type="entry name" value="GntR ligand-binding domain-like"/>
    <property type="match status" value="1"/>
</dbReference>
<evidence type="ECO:0000313" key="7">
    <source>
        <dbReference type="Proteomes" id="UP001428817"/>
    </source>
</evidence>
<dbReference type="PROSITE" id="PS50949">
    <property type="entry name" value="HTH_GNTR"/>
    <property type="match status" value="1"/>
</dbReference>
<dbReference type="RefSeq" id="WP_185059871.1">
    <property type="nucleotide sequence ID" value="NZ_BAABJP010000037.1"/>
</dbReference>
<evidence type="ECO:0000256" key="3">
    <source>
        <dbReference type="ARBA" id="ARBA00023163"/>
    </source>
</evidence>
<evidence type="ECO:0000313" key="6">
    <source>
        <dbReference type="EMBL" id="GAA5167444.1"/>
    </source>
</evidence>
<keyword evidence="3" id="KW-0804">Transcription</keyword>
<dbReference type="Pfam" id="PF00392">
    <property type="entry name" value="GntR"/>
    <property type="match status" value="1"/>
</dbReference>
<dbReference type="InterPro" id="IPR008920">
    <property type="entry name" value="TF_FadR/GntR_C"/>
</dbReference>
<evidence type="ECO:0000256" key="2">
    <source>
        <dbReference type="ARBA" id="ARBA00023125"/>
    </source>
</evidence>
<organism evidence="6 7">
    <name type="scientific">Pseudonocardia eucalypti</name>
    <dbReference type="NCBI Taxonomy" id="648755"/>
    <lineage>
        <taxon>Bacteria</taxon>
        <taxon>Bacillati</taxon>
        <taxon>Actinomycetota</taxon>
        <taxon>Actinomycetes</taxon>
        <taxon>Pseudonocardiales</taxon>
        <taxon>Pseudonocardiaceae</taxon>
        <taxon>Pseudonocardia</taxon>
    </lineage>
</organism>
<feature type="region of interest" description="Disordered" evidence="4">
    <location>
        <begin position="217"/>
        <end position="239"/>
    </location>
</feature>
<reference evidence="7" key="1">
    <citation type="journal article" date="2019" name="Int. J. Syst. Evol. Microbiol.">
        <title>The Global Catalogue of Microorganisms (GCM) 10K type strain sequencing project: providing services to taxonomists for standard genome sequencing and annotation.</title>
        <authorList>
            <consortium name="The Broad Institute Genomics Platform"/>
            <consortium name="The Broad Institute Genome Sequencing Center for Infectious Disease"/>
            <person name="Wu L."/>
            <person name="Ma J."/>
        </authorList>
    </citation>
    <scope>NUCLEOTIDE SEQUENCE [LARGE SCALE GENOMIC DNA]</scope>
    <source>
        <strain evidence="7">JCM 18303</strain>
    </source>
</reference>
<dbReference type="Gene3D" id="1.10.10.10">
    <property type="entry name" value="Winged helix-like DNA-binding domain superfamily/Winged helix DNA-binding domain"/>
    <property type="match status" value="1"/>
</dbReference>
<dbReference type="Proteomes" id="UP001428817">
    <property type="component" value="Unassembled WGS sequence"/>
</dbReference>
<evidence type="ECO:0000256" key="4">
    <source>
        <dbReference type="SAM" id="MobiDB-lite"/>
    </source>
</evidence>
<keyword evidence="2" id="KW-0238">DNA-binding</keyword>
<comment type="caution">
    <text evidence="6">The sequence shown here is derived from an EMBL/GenBank/DDBJ whole genome shotgun (WGS) entry which is preliminary data.</text>
</comment>
<dbReference type="SUPFAM" id="SSF46785">
    <property type="entry name" value="Winged helix' DNA-binding domain"/>
    <property type="match status" value="1"/>
</dbReference>
<feature type="domain" description="HTH gntR-type" evidence="5">
    <location>
        <begin position="7"/>
        <end position="74"/>
    </location>
</feature>
<dbReference type="SMART" id="SM00345">
    <property type="entry name" value="HTH_GNTR"/>
    <property type="match status" value="1"/>
</dbReference>
<sequence length="239" mass="26527">MPKRYGVKDKDVAVAHIVSGLLDGSLRPGDRIDRTEIAATLGMSRVPVQEAVNQLERDGIVSIPYHRGVFLERFDADVVREHYEIYGMLSGIASARAAARGSDQLKGQLRELVDKMSGAPDQAEFENLVWDFRRAINQEVAGPRLRASIGTFQGFMPTAFWLACADNRTNHQSHMLPTYAEELAAIERGDAEGAKAIVVERCARMAETVNDELRRRGVFGWDGGPEPQDQVPKASEYTR</sequence>
<dbReference type="InterPro" id="IPR000524">
    <property type="entry name" value="Tscrpt_reg_HTH_GntR"/>
</dbReference>
<protein>
    <submittedName>
        <fullName evidence="6">GntR family transcriptional regulator</fullName>
    </submittedName>
</protein>
<evidence type="ECO:0000256" key="1">
    <source>
        <dbReference type="ARBA" id="ARBA00023015"/>
    </source>
</evidence>
<gene>
    <name evidence="6" type="ORF">GCM10023321_60180</name>
</gene>
<dbReference type="Pfam" id="PF07729">
    <property type="entry name" value="FCD"/>
    <property type="match status" value="1"/>
</dbReference>